<proteinExistence type="predicted"/>
<dbReference type="EMBL" id="MN740681">
    <property type="protein sequence ID" value="QHS80457.1"/>
    <property type="molecule type" value="Genomic_DNA"/>
</dbReference>
<protein>
    <submittedName>
        <fullName evidence="1">Uncharacterized protein</fullName>
    </submittedName>
</protein>
<reference evidence="1" key="1">
    <citation type="journal article" date="2020" name="Nature">
        <title>Giant virus diversity and host interactions through global metagenomics.</title>
        <authorList>
            <person name="Schulz F."/>
            <person name="Roux S."/>
            <person name="Paez-Espino D."/>
            <person name="Jungbluth S."/>
            <person name="Walsh D.A."/>
            <person name="Denef V.J."/>
            <person name="McMahon K.D."/>
            <person name="Konstantinidis K.T."/>
            <person name="Eloe-Fadrosh E.A."/>
            <person name="Kyrpides N.C."/>
            <person name="Woyke T."/>
        </authorList>
    </citation>
    <scope>NUCLEOTIDE SEQUENCE</scope>
    <source>
        <strain evidence="1">GVMAG-S-1039698-54</strain>
    </source>
</reference>
<organism evidence="1">
    <name type="scientific">viral metagenome</name>
    <dbReference type="NCBI Taxonomy" id="1070528"/>
    <lineage>
        <taxon>unclassified sequences</taxon>
        <taxon>metagenomes</taxon>
        <taxon>organismal metagenomes</taxon>
    </lineage>
</organism>
<sequence length="150" mass="18755">MSKYSLCIFEPYFSAFHGPWEQRNLPNKYNGTFICQHTIELFEFYNEPEDLQELIYHMENWIRDAEQNYRINHPIIENFWQLHRKKYFCQLNIAKTYETETGELICIPKTFWLRIFQRKWRNYIAKKKKLIQKRKNPKELLYRQIHGKWK</sequence>
<dbReference type="AlphaFoldDB" id="A0A6C0AKU7"/>
<name>A0A6C0AKU7_9ZZZZ</name>
<evidence type="ECO:0000313" key="1">
    <source>
        <dbReference type="EMBL" id="QHS80457.1"/>
    </source>
</evidence>
<accession>A0A6C0AKU7</accession>